<protein>
    <submittedName>
        <fullName evidence="1">Predicted protein</fullName>
    </submittedName>
</protein>
<reference evidence="2" key="1">
    <citation type="journal article" date="2010" name="Genome Res.">
        <title>Population genomic sequencing of Coccidioides fungi reveals recent hybridization and transposon control.</title>
        <authorList>
            <person name="Neafsey D.E."/>
            <person name="Barker B.M."/>
            <person name="Sharpton T.J."/>
            <person name="Stajich J.E."/>
            <person name="Park D.J."/>
            <person name="Whiston E."/>
            <person name="Hung C.-Y."/>
            <person name="McMahan C."/>
            <person name="White J."/>
            <person name="Sykes S."/>
            <person name="Heiman D."/>
            <person name="Young S."/>
            <person name="Zeng Q."/>
            <person name="Abouelleil A."/>
            <person name="Aftuck L."/>
            <person name="Bessette D."/>
            <person name="Brown A."/>
            <person name="FitzGerald M."/>
            <person name="Lui A."/>
            <person name="Macdonald J.P."/>
            <person name="Priest M."/>
            <person name="Orbach M.J."/>
            <person name="Galgiani J.N."/>
            <person name="Kirkland T.N."/>
            <person name="Cole G.T."/>
            <person name="Birren B.W."/>
            <person name="Henn M.R."/>
            <person name="Taylor J.W."/>
            <person name="Rounsley S.D."/>
        </authorList>
    </citation>
    <scope>NUCLEOTIDE SEQUENCE [LARGE SCALE GENOMIC DNA]</scope>
    <source>
        <strain evidence="2">RMSCC 757 / Silveira</strain>
    </source>
</reference>
<organism evidence="2">
    <name type="scientific">Coccidioides posadasii (strain RMSCC 757 / Silveira)</name>
    <name type="common">Valley fever fungus</name>
    <dbReference type="NCBI Taxonomy" id="443226"/>
    <lineage>
        <taxon>Eukaryota</taxon>
        <taxon>Fungi</taxon>
        <taxon>Dikarya</taxon>
        <taxon>Ascomycota</taxon>
        <taxon>Pezizomycotina</taxon>
        <taxon>Eurotiomycetes</taxon>
        <taxon>Eurotiomycetidae</taxon>
        <taxon>Onygenales</taxon>
        <taxon>Onygenaceae</taxon>
        <taxon>Coccidioides</taxon>
    </lineage>
</organism>
<reference evidence="2" key="2">
    <citation type="submission" date="2010-03" db="EMBL/GenBank/DDBJ databases">
        <title>The genome sequence of Coccidioides posadasii strain Silveira.</title>
        <authorList>
            <consortium name="The Broad Institute Genome Sequencing Center for Infectious Disease"/>
            <person name="Neafsey D."/>
            <person name="Orbach M."/>
            <person name="Henn M.R."/>
            <person name="Cole G.T."/>
            <person name="Galgiani J."/>
            <person name="Gardner M.J."/>
            <person name="Kirkland T.N."/>
            <person name="Taylor J.W."/>
            <person name="Young S.K."/>
            <person name="Zeng Q."/>
            <person name="Koehrsen M."/>
            <person name="Alvarado L."/>
            <person name="Berlin A."/>
            <person name="Borenstein D."/>
            <person name="Chapman S.B."/>
            <person name="Chen Z."/>
            <person name="Engels R."/>
            <person name="Freedman E."/>
            <person name="Gellesch M."/>
            <person name="Goldberg J."/>
            <person name="Griggs A."/>
            <person name="Gujja S."/>
            <person name="Heilman E."/>
            <person name="Heiman D."/>
            <person name="Howarth C."/>
            <person name="Jen D."/>
            <person name="Larson L."/>
            <person name="Mehta T."/>
            <person name="Neiman D."/>
            <person name="Park D."/>
            <person name="Pearson M."/>
            <person name="Richards J."/>
            <person name="Roberts A."/>
            <person name="Saif S."/>
            <person name="Shea T."/>
            <person name="Shenoy N."/>
            <person name="Sisk P."/>
            <person name="Stolte C."/>
            <person name="Sykes S."/>
            <person name="Walk T."/>
            <person name="White J."/>
            <person name="Yandava C."/>
            <person name="Haas B."/>
            <person name="Nusbaum C."/>
            <person name="Birren B."/>
        </authorList>
    </citation>
    <scope>NUCLEOTIDE SEQUENCE [LARGE SCALE GENOMIC DNA]</scope>
    <source>
        <strain evidence="2">RMSCC 757 / Silveira</strain>
    </source>
</reference>
<evidence type="ECO:0000313" key="1">
    <source>
        <dbReference type="EMBL" id="EFW21758.1"/>
    </source>
</evidence>
<sequence>MLSFGVGRAGLKAALFPHSASCSHCIVITPAQTPFNGNTSFFGFRDRHSRHRVNRSYSSLGVSGFASVKSELLVLTPASQSQACRSSLCIMALASHIGRSFHYRPPKFTVAAPKGGYKHGYECDRDKMSPLLPRRANHLTYIPINPVVEAPKLCDLVLSPEHCLITESQALGGSEFGKAFISVLISTP</sequence>
<dbReference type="VEuPathDB" id="FungiDB:CPSG_01915"/>
<proteinExistence type="predicted"/>
<gene>
    <name evidence="1" type="ORF">CPSG_01915</name>
</gene>
<dbReference type="VEuPathDB" id="FungiDB:D8B26_001894"/>
<dbReference type="HOGENOM" id="CLU_1440925_0_0_1"/>
<dbReference type="EMBL" id="GL636487">
    <property type="protein sequence ID" value="EFW21758.1"/>
    <property type="molecule type" value="Genomic_DNA"/>
</dbReference>
<evidence type="ECO:0000313" key="2">
    <source>
        <dbReference type="Proteomes" id="UP000002497"/>
    </source>
</evidence>
<name>E9CWT2_COCPS</name>
<dbReference type="Proteomes" id="UP000002497">
    <property type="component" value="Unassembled WGS sequence"/>
</dbReference>
<dbReference type="AlphaFoldDB" id="E9CWT2"/>
<accession>E9CWT2</accession>
<keyword evidence="2" id="KW-1185">Reference proteome</keyword>